<dbReference type="SUPFAM" id="SSF57756">
    <property type="entry name" value="Retrovirus zinc finger-like domains"/>
    <property type="match status" value="1"/>
</dbReference>
<dbReference type="InterPro" id="IPR036875">
    <property type="entry name" value="Znf_CCHC_sf"/>
</dbReference>
<dbReference type="SUPFAM" id="SSF51905">
    <property type="entry name" value="FAD/NAD(P)-binding domain"/>
    <property type="match status" value="1"/>
</dbReference>
<evidence type="ECO:0000256" key="2">
    <source>
        <dbReference type="ARBA" id="ARBA00010790"/>
    </source>
</evidence>
<proteinExistence type="inferred from homology"/>
<evidence type="ECO:0000256" key="5">
    <source>
        <dbReference type="PROSITE-ProRule" id="PRU00047"/>
    </source>
</evidence>
<keyword evidence="5" id="KW-0863">Zinc-finger</keyword>
<dbReference type="PROSITE" id="PS50158">
    <property type="entry name" value="ZF_CCHC"/>
    <property type="match status" value="1"/>
</dbReference>
<dbReference type="InterPro" id="IPR007867">
    <property type="entry name" value="GMC_OxRtase_C"/>
</dbReference>
<name>A0A0L7LP50_OPEBR</name>
<keyword evidence="5" id="KW-0862">Zinc</keyword>
<evidence type="ECO:0000256" key="4">
    <source>
        <dbReference type="ARBA" id="ARBA00022827"/>
    </source>
</evidence>
<dbReference type="PANTHER" id="PTHR11552">
    <property type="entry name" value="GLUCOSE-METHANOL-CHOLINE GMC OXIDOREDUCTASE"/>
    <property type="match status" value="1"/>
</dbReference>
<evidence type="ECO:0000256" key="1">
    <source>
        <dbReference type="ARBA" id="ARBA00001974"/>
    </source>
</evidence>
<comment type="caution">
    <text evidence="8">The sequence shown here is derived from an EMBL/GenBank/DDBJ whole genome shotgun (WGS) entry which is preliminary data.</text>
</comment>
<sequence>MSDLKVDFVKNRLLGEEEKKNKHKQFKNQTYSNSFLCFNCGKAGHKKYQCSQVQGHTQGRGHSQGHSTYVQNRTINHQGQGRGYNIGREQSYNIGRGLGYNAGRGLGYNSGRQGYNSGRGTVYNSGRGFNPGQGRGYPDRRDHQAFGAENQVSDVALQCASANSEVNNCNGKIISWCVDSGCSDHLVKSRDYFTDYIELKVPKNIAAAKNGVMIEAVGIELRKNLLSVSKMESSGLEVSFYKGKIPNENIEDKDSIQNLSQGPEESEKGRAERKRQKPVWYKDYVINLNDENDKALYALLQAHKTKTVHMTRGKMLGGSSAANYMFYVRGNREDYQRWAALGHEGWDWDNVTHYFMKSERLNDVAILRSSSANLHGLDGYLGISKPFWKSTQRYLDAFRENGHDILADSNGHHQLGYSMPQFTIDQNIRQSTAAAFLSPITRRKNLLVLKCSIGRRVIFDGNKRAVGMEVRLPDRRIVTLRARKEVILSAGAINSPQILMASGIGPKDHLESLGIDVLLDSPSVGANLIDHPIVPVALAGGDDFSSIVENLDLLTNLDKFPTPSLTGYVALNVSQTYPDYQSTVFPFPVFSPLPALYCAFVIGLDDDICVALDKATKSRRTILSVLSLLHPQSRGRVRLQSKDPEVKPLIYSGYYSNENDLENHARYIEHYIAVINTTYFKSVGGFVIDMQIPQCKELVFGSGEYWKCHVLSVSTTQWHAAGTCAMGSVLDGELRVRGVRGLRVVDASVTPASISGNLNAPIKPIQIPKHEPKALPNNPSI</sequence>
<dbReference type="Pfam" id="PF00732">
    <property type="entry name" value="GMC_oxred_N"/>
    <property type="match status" value="1"/>
</dbReference>
<evidence type="ECO:0000256" key="3">
    <source>
        <dbReference type="ARBA" id="ARBA00022630"/>
    </source>
</evidence>
<dbReference type="PANTHER" id="PTHR11552:SF147">
    <property type="entry name" value="CHOLINE DEHYDROGENASE, MITOCHONDRIAL"/>
    <property type="match status" value="1"/>
</dbReference>
<dbReference type="GO" id="GO:0003676">
    <property type="term" value="F:nucleic acid binding"/>
    <property type="evidence" value="ECO:0007669"/>
    <property type="project" value="InterPro"/>
</dbReference>
<dbReference type="GO" id="GO:0008270">
    <property type="term" value="F:zinc ion binding"/>
    <property type="evidence" value="ECO:0007669"/>
    <property type="project" value="UniProtKB-KW"/>
</dbReference>
<dbReference type="STRING" id="104452.A0A0L7LP50"/>
<evidence type="ECO:0000313" key="8">
    <source>
        <dbReference type="EMBL" id="KOB76996.1"/>
    </source>
</evidence>
<evidence type="ECO:0000256" key="6">
    <source>
        <dbReference type="SAM" id="MobiDB-lite"/>
    </source>
</evidence>
<dbReference type="InterPro" id="IPR012132">
    <property type="entry name" value="GMC_OxRdtase"/>
</dbReference>
<dbReference type="EMBL" id="JTDY01000479">
    <property type="protein sequence ID" value="KOB76996.1"/>
    <property type="molecule type" value="Genomic_DNA"/>
</dbReference>
<dbReference type="InterPro" id="IPR036188">
    <property type="entry name" value="FAD/NAD-bd_sf"/>
</dbReference>
<dbReference type="AlphaFoldDB" id="A0A0L7LP50"/>
<reference evidence="8 9" key="1">
    <citation type="journal article" date="2015" name="Genome Biol. Evol.">
        <title>The genome of winter moth (Operophtera brumata) provides a genomic perspective on sexual dimorphism and phenology.</title>
        <authorList>
            <person name="Derks M.F."/>
            <person name="Smit S."/>
            <person name="Salis L."/>
            <person name="Schijlen E."/>
            <person name="Bossers A."/>
            <person name="Mateman C."/>
            <person name="Pijl A.S."/>
            <person name="de Ridder D."/>
            <person name="Groenen M.A."/>
            <person name="Visser M.E."/>
            <person name="Megens H.J."/>
        </authorList>
    </citation>
    <scope>NUCLEOTIDE SEQUENCE [LARGE SCALE GENOMIC DNA]</scope>
    <source>
        <strain evidence="8">WM2013NL</strain>
        <tissue evidence="8">Head and thorax</tissue>
    </source>
</reference>
<dbReference type="GO" id="GO:0050660">
    <property type="term" value="F:flavin adenine dinucleotide binding"/>
    <property type="evidence" value="ECO:0007669"/>
    <property type="project" value="InterPro"/>
</dbReference>
<dbReference type="PROSITE" id="PS00624">
    <property type="entry name" value="GMC_OXRED_2"/>
    <property type="match status" value="1"/>
</dbReference>
<keyword evidence="3" id="KW-0285">Flavoprotein</keyword>
<dbReference type="InterPro" id="IPR000172">
    <property type="entry name" value="GMC_OxRdtase_N"/>
</dbReference>
<dbReference type="Proteomes" id="UP000037510">
    <property type="component" value="Unassembled WGS sequence"/>
</dbReference>
<dbReference type="SMART" id="SM00343">
    <property type="entry name" value="ZnF_C2HC"/>
    <property type="match status" value="1"/>
</dbReference>
<keyword evidence="9" id="KW-1185">Reference proteome</keyword>
<accession>A0A0L7LP50</accession>
<dbReference type="Pfam" id="PF05199">
    <property type="entry name" value="GMC_oxred_C"/>
    <property type="match status" value="1"/>
</dbReference>
<dbReference type="SUPFAM" id="SSF54373">
    <property type="entry name" value="FAD-linked reductases, C-terminal domain"/>
    <property type="match status" value="1"/>
</dbReference>
<feature type="domain" description="CCHC-type" evidence="7">
    <location>
        <begin position="37"/>
        <end position="52"/>
    </location>
</feature>
<evidence type="ECO:0000313" key="9">
    <source>
        <dbReference type="Proteomes" id="UP000037510"/>
    </source>
</evidence>
<gene>
    <name evidence="8" type="ORF">OBRU01_04834</name>
</gene>
<feature type="region of interest" description="Disordered" evidence="6">
    <location>
        <begin position="119"/>
        <end position="141"/>
    </location>
</feature>
<dbReference type="Gene3D" id="3.30.560.10">
    <property type="entry name" value="Glucose Oxidase, domain 3"/>
    <property type="match status" value="1"/>
</dbReference>
<keyword evidence="5" id="KW-0479">Metal-binding</keyword>
<protein>
    <submittedName>
        <fullName evidence="8">Putative ecdysone oxidase</fullName>
    </submittedName>
</protein>
<comment type="similarity">
    <text evidence="2">Belongs to the GMC oxidoreductase family.</text>
</comment>
<feature type="region of interest" description="Disordered" evidence="6">
    <location>
        <begin position="252"/>
        <end position="273"/>
    </location>
</feature>
<organism evidence="8 9">
    <name type="scientific">Operophtera brumata</name>
    <name type="common">Winter moth</name>
    <name type="synonym">Phalaena brumata</name>
    <dbReference type="NCBI Taxonomy" id="104452"/>
    <lineage>
        <taxon>Eukaryota</taxon>
        <taxon>Metazoa</taxon>
        <taxon>Ecdysozoa</taxon>
        <taxon>Arthropoda</taxon>
        <taxon>Hexapoda</taxon>
        <taxon>Insecta</taxon>
        <taxon>Pterygota</taxon>
        <taxon>Neoptera</taxon>
        <taxon>Endopterygota</taxon>
        <taxon>Lepidoptera</taxon>
        <taxon>Glossata</taxon>
        <taxon>Ditrysia</taxon>
        <taxon>Geometroidea</taxon>
        <taxon>Geometridae</taxon>
        <taxon>Larentiinae</taxon>
        <taxon>Operophtera</taxon>
    </lineage>
</organism>
<dbReference type="GO" id="GO:0016614">
    <property type="term" value="F:oxidoreductase activity, acting on CH-OH group of donors"/>
    <property type="evidence" value="ECO:0007669"/>
    <property type="project" value="InterPro"/>
</dbReference>
<keyword evidence="4" id="KW-0274">FAD</keyword>
<evidence type="ECO:0000259" key="7">
    <source>
        <dbReference type="PROSITE" id="PS50158"/>
    </source>
</evidence>
<dbReference type="Gene3D" id="3.50.50.60">
    <property type="entry name" value="FAD/NAD(P)-binding domain"/>
    <property type="match status" value="1"/>
</dbReference>
<comment type="cofactor">
    <cofactor evidence="1">
        <name>FAD</name>
        <dbReference type="ChEBI" id="CHEBI:57692"/>
    </cofactor>
</comment>
<dbReference type="InterPro" id="IPR001878">
    <property type="entry name" value="Znf_CCHC"/>
</dbReference>